<name>A0A8B2NID9_9HYPH</name>
<dbReference type="EMBL" id="QHHQ01000008">
    <property type="protein sequence ID" value="RAH97804.1"/>
    <property type="molecule type" value="Genomic_DNA"/>
</dbReference>
<reference evidence="2 3" key="1">
    <citation type="submission" date="2018-05" db="EMBL/GenBank/DDBJ databases">
        <title>Acuticoccus sediminis sp. nov., isolated from deep-sea sediment of Indian Ocean.</title>
        <authorList>
            <person name="Liu X."/>
            <person name="Lai Q."/>
            <person name="Du Y."/>
            <person name="Sun F."/>
            <person name="Zhang X."/>
            <person name="Wang S."/>
            <person name="Shao Z."/>
        </authorList>
    </citation>
    <scope>NUCLEOTIDE SEQUENCE [LARGE SCALE GENOMIC DNA]</scope>
    <source>
        <strain evidence="2 3">PTG4-2</strain>
    </source>
</reference>
<keyword evidence="1" id="KW-1133">Transmembrane helix</keyword>
<gene>
    <name evidence="2" type="ORF">DLJ53_28630</name>
</gene>
<dbReference type="RefSeq" id="WP_111351649.1">
    <property type="nucleotide sequence ID" value="NZ_JAIWKD010000004.1"/>
</dbReference>
<accession>A0A8B2NID9</accession>
<protein>
    <submittedName>
        <fullName evidence="2">Uncharacterized protein</fullName>
    </submittedName>
</protein>
<dbReference type="Proteomes" id="UP000249590">
    <property type="component" value="Unassembled WGS sequence"/>
</dbReference>
<evidence type="ECO:0000313" key="3">
    <source>
        <dbReference type="Proteomes" id="UP000249590"/>
    </source>
</evidence>
<sequence length="170" mass="18717">MLFELIAVVSAGFLGGGAALMLRRTVRTLPRWLVPVAAGSAMLIVAVSLEYSWFGRTTDDLPSGVDVALTHEVRAPWRPWTYAVPYVDRFIAVDRGSIRTHDKVPDQRLADLIVFARWQAPTRVRAVFDCATGRRADLTAGVRLAEDGTLEGATWYESGRDNPVVKSVCT</sequence>
<dbReference type="AlphaFoldDB" id="A0A8B2NID9"/>
<comment type="caution">
    <text evidence="2">The sequence shown here is derived from an EMBL/GenBank/DDBJ whole genome shotgun (WGS) entry which is preliminary data.</text>
</comment>
<evidence type="ECO:0000256" key="1">
    <source>
        <dbReference type="SAM" id="Phobius"/>
    </source>
</evidence>
<feature type="transmembrane region" description="Helical" evidence="1">
    <location>
        <begin position="6"/>
        <end position="22"/>
    </location>
</feature>
<keyword evidence="1" id="KW-0812">Transmembrane</keyword>
<evidence type="ECO:0000313" key="2">
    <source>
        <dbReference type="EMBL" id="RAH97804.1"/>
    </source>
</evidence>
<dbReference type="OrthoDB" id="8601734at2"/>
<feature type="transmembrane region" description="Helical" evidence="1">
    <location>
        <begin position="34"/>
        <end position="54"/>
    </location>
</feature>
<proteinExistence type="predicted"/>
<keyword evidence="3" id="KW-1185">Reference proteome</keyword>
<organism evidence="2 3">
    <name type="scientific">Acuticoccus sediminis</name>
    <dbReference type="NCBI Taxonomy" id="2184697"/>
    <lineage>
        <taxon>Bacteria</taxon>
        <taxon>Pseudomonadati</taxon>
        <taxon>Pseudomonadota</taxon>
        <taxon>Alphaproteobacteria</taxon>
        <taxon>Hyphomicrobiales</taxon>
        <taxon>Amorphaceae</taxon>
        <taxon>Acuticoccus</taxon>
    </lineage>
</organism>
<keyword evidence="1" id="KW-0472">Membrane</keyword>